<comment type="caution">
    <text evidence="5">The sequence shown here is derived from an EMBL/GenBank/DDBJ whole genome shotgun (WGS) entry which is preliminary data.</text>
</comment>
<protein>
    <submittedName>
        <fullName evidence="5">Transketolase subunit A</fullName>
    </submittedName>
</protein>
<dbReference type="Pfam" id="PF00456">
    <property type="entry name" value="Transketolase_N"/>
    <property type="match status" value="1"/>
</dbReference>
<dbReference type="AlphaFoldDB" id="A0A347ZPN7"/>
<dbReference type="Proteomes" id="UP000256388">
    <property type="component" value="Unassembled WGS sequence"/>
</dbReference>
<name>A0A347ZPN7_9CHLR</name>
<dbReference type="SUPFAM" id="SSF52518">
    <property type="entry name" value="Thiamin diphosphate-binding fold (THDP-binding)"/>
    <property type="match status" value="1"/>
</dbReference>
<keyword evidence="3" id="KW-0786">Thiamine pyrophosphate</keyword>
<proteinExistence type="inferred from homology"/>
<comment type="cofactor">
    <cofactor evidence="1">
        <name>thiamine diphosphate</name>
        <dbReference type="ChEBI" id="CHEBI:58937"/>
    </cofactor>
</comment>
<dbReference type="InterPro" id="IPR029061">
    <property type="entry name" value="THDP-binding"/>
</dbReference>
<dbReference type="OrthoDB" id="8732661at2"/>
<dbReference type="InterPro" id="IPR005474">
    <property type="entry name" value="Transketolase_N"/>
</dbReference>
<dbReference type="EMBL" id="QUMS01000006">
    <property type="protein sequence ID" value="REG04717.1"/>
    <property type="molecule type" value="Genomic_DNA"/>
</dbReference>
<gene>
    <name evidence="5" type="ORF">DFR64_3068</name>
</gene>
<accession>A0A347ZPN7</accession>
<keyword evidence="6" id="KW-1185">Reference proteome</keyword>
<evidence type="ECO:0000256" key="1">
    <source>
        <dbReference type="ARBA" id="ARBA00001964"/>
    </source>
</evidence>
<evidence type="ECO:0000313" key="6">
    <source>
        <dbReference type="Proteomes" id="UP000256388"/>
    </source>
</evidence>
<evidence type="ECO:0000256" key="2">
    <source>
        <dbReference type="ARBA" id="ARBA00007131"/>
    </source>
</evidence>
<dbReference type="PANTHER" id="PTHR47514">
    <property type="entry name" value="TRANSKETOLASE N-TERMINAL SECTION-RELATED"/>
    <property type="match status" value="1"/>
</dbReference>
<feature type="domain" description="Transketolase N-terminal" evidence="4">
    <location>
        <begin position="21"/>
        <end position="271"/>
    </location>
</feature>
<comment type="similarity">
    <text evidence="2">Belongs to the transketolase family.</text>
</comment>
<evidence type="ECO:0000313" key="5">
    <source>
        <dbReference type="EMBL" id="REG04717.1"/>
    </source>
</evidence>
<organism evidence="5 6">
    <name type="scientific">Pelolinea submarina</name>
    <dbReference type="NCBI Taxonomy" id="913107"/>
    <lineage>
        <taxon>Bacteria</taxon>
        <taxon>Bacillati</taxon>
        <taxon>Chloroflexota</taxon>
        <taxon>Anaerolineae</taxon>
        <taxon>Anaerolineales</taxon>
        <taxon>Anaerolineaceae</taxon>
        <taxon>Pelolinea</taxon>
    </lineage>
</organism>
<sequence length="280" mass="31165">MDSKLKKELQAKCLDVKRDVISIIYTAGSGHPGGSLSAVEILTVLYFQEMKIRTEEPAWPDRDKFILSKGHAAPLVYAILAERGFFPKTELATFNAPGTNLQKHLDMHLVPGVELSTGSLGQGLSAGIGMALAARLDKRDSHVYVLVGDGELQEGQIWEAAMSAAQFKVDNLIVFLDKNNCQVDGFTRDICNIDPVDEKWQSFGWHVQTIDGHDLSQIEDAIVKAKSVPGKPHIIIANTIKGKGISYMENKPEWHARAFTEEEYKQAMEELYQQERALQK</sequence>
<dbReference type="RefSeq" id="WP_116226311.1">
    <property type="nucleotide sequence ID" value="NZ_AP018437.1"/>
</dbReference>
<reference evidence="5 6" key="1">
    <citation type="submission" date="2018-08" db="EMBL/GenBank/DDBJ databases">
        <title>Genomic Encyclopedia of Type Strains, Phase IV (KMG-IV): sequencing the most valuable type-strain genomes for metagenomic binning, comparative biology and taxonomic classification.</title>
        <authorList>
            <person name="Goeker M."/>
        </authorList>
    </citation>
    <scope>NUCLEOTIDE SEQUENCE [LARGE SCALE GENOMIC DNA]</scope>
    <source>
        <strain evidence="5 6">DSM 23923</strain>
    </source>
</reference>
<dbReference type="CDD" id="cd02012">
    <property type="entry name" value="TPP_TK"/>
    <property type="match status" value="1"/>
</dbReference>
<dbReference type="PANTHER" id="PTHR47514:SF1">
    <property type="entry name" value="TRANSKETOLASE N-TERMINAL SECTION-RELATED"/>
    <property type="match status" value="1"/>
</dbReference>
<dbReference type="Gene3D" id="3.40.50.970">
    <property type="match status" value="1"/>
</dbReference>
<evidence type="ECO:0000259" key="4">
    <source>
        <dbReference type="Pfam" id="PF00456"/>
    </source>
</evidence>
<evidence type="ECO:0000256" key="3">
    <source>
        <dbReference type="ARBA" id="ARBA00023052"/>
    </source>
</evidence>